<gene>
    <name evidence="1" type="ORF">FP2506_16059</name>
</gene>
<sequence length="52" mass="5917">MVAPNHKIRNREGRCGSQDRTALIQSDSFRDYAILISMTAMGAMPTVEFWKD</sequence>
<dbReference type="HOGENOM" id="CLU_3080191_0_0_5"/>
<evidence type="ECO:0000313" key="2">
    <source>
        <dbReference type="Proteomes" id="UP000004310"/>
    </source>
</evidence>
<reference evidence="1 2" key="1">
    <citation type="journal article" date="2010" name="J. Bacteriol.">
        <title>Genome sequence of Fulvimarina pelagi HTCC2506T, a Mn(II)-oxidizing alphaproteobacterium possessing an aerobic anoxygenic photosynthetic gene cluster and Xanthorhodopsin.</title>
        <authorList>
            <person name="Kang I."/>
            <person name="Oh H.M."/>
            <person name="Lim S.I."/>
            <person name="Ferriera S."/>
            <person name="Giovannoni S.J."/>
            <person name="Cho J.C."/>
        </authorList>
    </citation>
    <scope>NUCLEOTIDE SEQUENCE [LARGE SCALE GENOMIC DNA]</scope>
    <source>
        <strain evidence="1 2">HTCC2506</strain>
    </source>
</reference>
<comment type="caution">
    <text evidence="1">The sequence shown here is derived from an EMBL/GenBank/DDBJ whole genome shotgun (WGS) entry which is preliminary data.</text>
</comment>
<keyword evidence="2" id="KW-1185">Reference proteome</keyword>
<organism evidence="1 2">
    <name type="scientific">Fulvimarina pelagi HTCC2506</name>
    <dbReference type="NCBI Taxonomy" id="314231"/>
    <lineage>
        <taxon>Bacteria</taxon>
        <taxon>Pseudomonadati</taxon>
        <taxon>Pseudomonadota</taxon>
        <taxon>Alphaproteobacteria</taxon>
        <taxon>Hyphomicrobiales</taxon>
        <taxon>Aurantimonadaceae</taxon>
        <taxon>Fulvimarina</taxon>
    </lineage>
</organism>
<dbReference type="Proteomes" id="UP000004310">
    <property type="component" value="Unassembled WGS sequence"/>
</dbReference>
<proteinExistence type="predicted"/>
<protein>
    <submittedName>
        <fullName evidence="1">Uncharacterized protein</fullName>
    </submittedName>
</protein>
<name>Q0G368_9HYPH</name>
<dbReference type="AlphaFoldDB" id="Q0G368"/>
<evidence type="ECO:0000313" key="1">
    <source>
        <dbReference type="EMBL" id="EAU41963.1"/>
    </source>
</evidence>
<dbReference type="EMBL" id="AATP01000002">
    <property type="protein sequence ID" value="EAU41963.1"/>
    <property type="molecule type" value="Genomic_DNA"/>
</dbReference>
<accession>Q0G368</accession>